<dbReference type="Gene3D" id="3.40.470.10">
    <property type="entry name" value="Uracil-DNA glycosylase-like domain"/>
    <property type="match status" value="1"/>
</dbReference>
<dbReference type="Pfam" id="PF03167">
    <property type="entry name" value="UDG"/>
    <property type="match status" value="1"/>
</dbReference>
<dbReference type="AlphaFoldDB" id="A0A953HLG0"/>
<sequence length="230" mass="27055">MRPTFTNKTFGEQVIEFHQNLKVPDHLPVGVEWINNLDQEETQRCITEFFSRYFSDHRKRLFLFGINPGRFGAGLTGVGFTDPVYLEERCGISNLFDKRHELSSHFIYRVIDAYGSVERFYKHHFITSLLPLGLLKDGKNYNYYDDPQTLSALEPFVIESINKQIEFGTLEDRAICIGKGTNYRYFTKLNKQQGWFSKITPVPHPRWVMQYNRKDIDLYVEKYLSVLMDA</sequence>
<name>A0A953HLG0_9BACT</name>
<dbReference type="Proteomes" id="UP000753961">
    <property type="component" value="Unassembled WGS sequence"/>
</dbReference>
<dbReference type="EMBL" id="JAHVHU010000004">
    <property type="protein sequence ID" value="MBY5957259.1"/>
    <property type="molecule type" value="Genomic_DNA"/>
</dbReference>
<gene>
    <name evidence="2" type="ORF">KUV50_03865</name>
</gene>
<reference evidence="2" key="1">
    <citation type="submission" date="2021-06" db="EMBL/GenBank/DDBJ databases">
        <title>44 bacteria genomes isolated from Dapeng, Shenzhen.</title>
        <authorList>
            <person name="Zheng W."/>
            <person name="Yu S."/>
            <person name="Huang Y."/>
        </authorList>
    </citation>
    <scope>NUCLEOTIDE SEQUENCE</scope>
    <source>
        <strain evidence="2">DP5N28-2</strain>
    </source>
</reference>
<evidence type="ECO:0000313" key="2">
    <source>
        <dbReference type="EMBL" id="MBY5957259.1"/>
    </source>
</evidence>
<dbReference type="SUPFAM" id="SSF52141">
    <property type="entry name" value="Uracil-DNA glycosylase-like"/>
    <property type="match status" value="1"/>
</dbReference>
<accession>A0A953HLG0</accession>
<dbReference type="RefSeq" id="WP_222578779.1">
    <property type="nucleotide sequence ID" value="NZ_JAHVHU010000004.1"/>
</dbReference>
<evidence type="ECO:0000259" key="1">
    <source>
        <dbReference type="Pfam" id="PF03167"/>
    </source>
</evidence>
<comment type="caution">
    <text evidence="2">The sequence shown here is derived from an EMBL/GenBank/DDBJ whole genome shotgun (WGS) entry which is preliminary data.</text>
</comment>
<dbReference type="CDD" id="cd19375">
    <property type="entry name" value="UDG-F3-like_SMUG2"/>
    <property type="match status" value="1"/>
</dbReference>
<keyword evidence="3" id="KW-1185">Reference proteome</keyword>
<dbReference type="InterPro" id="IPR036895">
    <property type="entry name" value="Uracil-DNA_glycosylase-like_sf"/>
</dbReference>
<feature type="domain" description="Uracil-DNA glycosylase-like" evidence="1">
    <location>
        <begin position="54"/>
        <end position="225"/>
    </location>
</feature>
<dbReference type="InterPro" id="IPR032579">
    <property type="entry name" value="Phe_SMUG2-like"/>
</dbReference>
<organism evidence="2 3">
    <name type="scientific">Membranihabitans marinus</name>
    <dbReference type="NCBI Taxonomy" id="1227546"/>
    <lineage>
        <taxon>Bacteria</taxon>
        <taxon>Pseudomonadati</taxon>
        <taxon>Bacteroidota</taxon>
        <taxon>Saprospiria</taxon>
        <taxon>Saprospirales</taxon>
        <taxon>Saprospiraceae</taxon>
        <taxon>Membranihabitans</taxon>
    </lineage>
</organism>
<proteinExistence type="predicted"/>
<dbReference type="InterPro" id="IPR005122">
    <property type="entry name" value="Uracil-DNA_glycosylase-like"/>
</dbReference>
<protein>
    <submittedName>
        <fullName evidence="2">DUF4918 family protein</fullName>
    </submittedName>
</protein>
<evidence type="ECO:0000313" key="3">
    <source>
        <dbReference type="Proteomes" id="UP000753961"/>
    </source>
</evidence>